<sequence>MAGSLLDRAFGILERLSTESSGMPLQAIADQMDIPKSAAHRLLGELAKLRYVRQDKDTGRYFLTTRLVSLGFRFLAETGIVDVSQPILDELARQTRELVRLSVTDGETLTWVAKAQGALSGLRYDPDMGRETALFCSASGFAWLSTLSDEDALALVMKQGFGKLNEYGPNAPRTVPALLEHLKQTRERGYSVAIDTYMEGMAAMATPVRHPVTGRVLGVVSIAGPTPRLSEAKLASFADALMATAAELSEASLGSAYLADVWFRGDDEKVEKRAAK</sequence>
<dbReference type="InterPro" id="IPR029016">
    <property type="entry name" value="GAF-like_dom_sf"/>
</dbReference>
<dbReference type="PANTHER" id="PTHR30136:SF35">
    <property type="entry name" value="HTH-TYPE TRANSCRIPTIONAL REGULATOR RV1719"/>
    <property type="match status" value="1"/>
</dbReference>
<evidence type="ECO:0000313" key="7">
    <source>
        <dbReference type="Proteomes" id="UP001168540"/>
    </source>
</evidence>
<feature type="domain" description="HTH iclR-type" evidence="4">
    <location>
        <begin position="3"/>
        <end position="65"/>
    </location>
</feature>
<keyword evidence="7" id="KW-1185">Reference proteome</keyword>
<feature type="domain" description="IclR-ED" evidence="5">
    <location>
        <begin position="66"/>
        <end position="254"/>
    </location>
</feature>
<dbReference type="SUPFAM" id="SSF46785">
    <property type="entry name" value="Winged helix' DNA-binding domain"/>
    <property type="match status" value="1"/>
</dbReference>
<dbReference type="Pfam" id="PF01614">
    <property type="entry name" value="IclR_C"/>
    <property type="match status" value="1"/>
</dbReference>
<dbReference type="Gene3D" id="3.30.450.40">
    <property type="match status" value="1"/>
</dbReference>
<proteinExistence type="predicted"/>
<evidence type="ECO:0000256" key="3">
    <source>
        <dbReference type="ARBA" id="ARBA00023163"/>
    </source>
</evidence>
<dbReference type="PANTHER" id="PTHR30136">
    <property type="entry name" value="HELIX-TURN-HELIX TRANSCRIPTIONAL REGULATOR, ICLR FAMILY"/>
    <property type="match status" value="1"/>
</dbReference>
<dbReference type="SUPFAM" id="SSF55781">
    <property type="entry name" value="GAF domain-like"/>
    <property type="match status" value="1"/>
</dbReference>
<keyword evidence="1" id="KW-0805">Transcription regulation</keyword>
<comment type="caution">
    <text evidence="6">The sequence shown here is derived from an EMBL/GenBank/DDBJ whole genome shotgun (WGS) entry which is preliminary data.</text>
</comment>
<dbReference type="InterPro" id="IPR005471">
    <property type="entry name" value="Tscrpt_reg_IclR_N"/>
</dbReference>
<evidence type="ECO:0000259" key="4">
    <source>
        <dbReference type="PROSITE" id="PS51077"/>
    </source>
</evidence>
<evidence type="ECO:0000256" key="2">
    <source>
        <dbReference type="ARBA" id="ARBA00023125"/>
    </source>
</evidence>
<dbReference type="Proteomes" id="UP001168540">
    <property type="component" value="Unassembled WGS sequence"/>
</dbReference>
<keyword evidence="3" id="KW-0804">Transcription</keyword>
<organism evidence="6 7">
    <name type="scientific">Crenobacter oryzisoli</name>
    <dbReference type="NCBI Taxonomy" id="3056844"/>
    <lineage>
        <taxon>Bacteria</taxon>
        <taxon>Pseudomonadati</taxon>
        <taxon>Pseudomonadota</taxon>
        <taxon>Betaproteobacteria</taxon>
        <taxon>Neisseriales</taxon>
        <taxon>Neisseriaceae</taxon>
        <taxon>Crenobacter</taxon>
    </lineage>
</organism>
<dbReference type="EMBL" id="JAUEDK010000014">
    <property type="protein sequence ID" value="MDN0075158.1"/>
    <property type="molecule type" value="Genomic_DNA"/>
</dbReference>
<protein>
    <submittedName>
        <fullName evidence="6">IclR family transcriptional regulator</fullName>
    </submittedName>
</protein>
<dbReference type="Gene3D" id="1.10.10.10">
    <property type="entry name" value="Winged helix-like DNA-binding domain superfamily/Winged helix DNA-binding domain"/>
    <property type="match status" value="1"/>
</dbReference>
<keyword evidence="2" id="KW-0238">DNA-binding</keyword>
<dbReference type="InterPro" id="IPR036388">
    <property type="entry name" value="WH-like_DNA-bd_sf"/>
</dbReference>
<evidence type="ECO:0000256" key="1">
    <source>
        <dbReference type="ARBA" id="ARBA00023015"/>
    </source>
</evidence>
<dbReference type="RefSeq" id="WP_289829756.1">
    <property type="nucleotide sequence ID" value="NZ_JAUEDK010000014.1"/>
</dbReference>
<dbReference type="InterPro" id="IPR014757">
    <property type="entry name" value="Tscrpt_reg_IclR_C"/>
</dbReference>
<dbReference type="SMART" id="SM00346">
    <property type="entry name" value="HTH_ICLR"/>
    <property type="match status" value="1"/>
</dbReference>
<dbReference type="PROSITE" id="PS51077">
    <property type="entry name" value="HTH_ICLR"/>
    <property type="match status" value="1"/>
</dbReference>
<dbReference type="InterPro" id="IPR050707">
    <property type="entry name" value="HTH_MetabolicPath_Reg"/>
</dbReference>
<name>A0ABT7XN99_9NEIS</name>
<dbReference type="PROSITE" id="PS51078">
    <property type="entry name" value="ICLR_ED"/>
    <property type="match status" value="1"/>
</dbReference>
<gene>
    <name evidence="6" type="ORF">QU481_09685</name>
</gene>
<reference evidence="6" key="1">
    <citation type="submission" date="2023-06" db="EMBL/GenBank/DDBJ databases">
        <authorList>
            <person name="Zhang S."/>
        </authorList>
    </citation>
    <scope>NUCLEOTIDE SEQUENCE</scope>
    <source>
        <strain evidence="6">SG2303</strain>
    </source>
</reference>
<dbReference type="Pfam" id="PF09339">
    <property type="entry name" value="HTH_IclR"/>
    <property type="match status" value="1"/>
</dbReference>
<dbReference type="InterPro" id="IPR036390">
    <property type="entry name" value="WH_DNA-bd_sf"/>
</dbReference>
<evidence type="ECO:0000313" key="6">
    <source>
        <dbReference type="EMBL" id="MDN0075158.1"/>
    </source>
</evidence>
<evidence type="ECO:0000259" key="5">
    <source>
        <dbReference type="PROSITE" id="PS51078"/>
    </source>
</evidence>
<accession>A0ABT7XN99</accession>